<keyword evidence="1" id="KW-0812">Transmembrane</keyword>
<accession>D4RZ99</accession>
<gene>
    <name evidence="2" type="ORF">BUTYVIB_01165</name>
</gene>
<dbReference type="Pfam" id="PF20462">
    <property type="entry name" value="DUF6715"/>
    <property type="match status" value="1"/>
</dbReference>
<keyword evidence="1" id="KW-1133">Transmembrane helix</keyword>
<proteinExistence type="predicted"/>
<dbReference type="eggNOG" id="ENOG5032XMH">
    <property type="taxonomic scope" value="Bacteria"/>
</dbReference>
<dbReference type="GeneID" id="98919097"/>
<evidence type="ECO:0000256" key="1">
    <source>
        <dbReference type="SAM" id="Phobius"/>
    </source>
</evidence>
<dbReference type="AlphaFoldDB" id="D4RZ99"/>
<evidence type="ECO:0000313" key="3">
    <source>
        <dbReference type="Proteomes" id="UP000006238"/>
    </source>
</evidence>
<dbReference type="RefSeq" id="WP_005602540.1">
    <property type="nucleotide sequence ID" value="NZ_GG663523.1"/>
</dbReference>
<sequence length="195" mass="22808">MKEFMSKAKKPMIFIILAALIVGYYFYLSNRKVDNNDSIAKKTPLTEITDRDLDKNYPGTPKSVVTYYSNILKVMYSGNLSDKDVENIAAQLRGIFDDELLTLNPYDEYLKRLQDEIKDYKSAGRTIADYVIENNSNMEFLTYKGKDYAKIDVMYFVHESKNIIKNYEKFTLRKDDGGRWKILYWEVGKASDMEE</sequence>
<evidence type="ECO:0000313" key="2">
    <source>
        <dbReference type="EMBL" id="EFF68643.1"/>
    </source>
</evidence>
<reference evidence="2 3" key="1">
    <citation type="submission" date="2010-02" db="EMBL/GenBank/DDBJ databases">
        <authorList>
            <person name="Weinstock G."/>
            <person name="Sodergren E."/>
            <person name="Clifton S."/>
            <person name="Fulton L."/>
            <person name="Fulton B."/>
            <person name="Courtney L."/>
            <person name="Fronick C."/>
            <person name="Harrison M."/>
            <person name="Strong C."/>
            <person name="Farmer C."/>
            <person name="Delahaunty K."/>
            <person name="Markovic C."/>
            <person name="Hall O."/>
            <person name="Minx P."/>
            <person name="Tomlinson C."/>
            <person name="Mitreva M."/>
            <person name="Nelson J."/>
            <person name="Hou S."/>
            <person name="Wollam A."/>
            <person name="Pepin K.H."/>
            <person name="Johnson M."/>
            <person name="Bhonagiri V."/>
            <person name="Zhang X."/>
            <person name="Suruliraj S."/>
            <person name="Warren W."/>
            <person name="Chinwalla A."/>
            <person name="Mardis E.R."/>
            <person name="Wilson R.K."/>
        </authorList>
    </citation>
    <scope>NUCLEOTIDE SEQUENCE [LARGE SCALE GENOMIC DNA]</scope>
    <source>
        <strain evidence="2 3">DSM 2876</strain>
    </source>
</reference>
<dbReference type="Proteomes" id="UP000006238">
    <property type="component" value="Unassembled WGS sequence"/>
</dbReference>
<dbReference type="STRING" id="45851.BHV86_04600"/>
<dbReference type="EMBL" id="ABWN01000027">
    <property type="protein sequence ID" value="EFF68643.1"/>
    <property type="molecule type" value="Genomic_DNA"/>
</dbReference>
<name>D4RZ99_9FIRM</name>
<keyword evidence="3" id="KW-1185">Reference proteome</keyword>
<dbReference type="InterPro" id="IPR046563">
    <property type="entry name" value="DUF6715"/>
</dbReference>
<organism evidence="2 3">
    <name type="scientific">Eshraghiella crossota DSM 2876</name>
    <dbReference type="NCBI Taxonomy" id="511680"/>
    <lineage>
        <taxon>Bacteria</taxon>
        <taxon>Bacillati</taxon>
        <taxon>Bacillota</taxon>
        <taxon>Clostridia</taxon>
        <taxon>Lachnospirales</taxon>
        <taxon>Lachnospiraceae</taxon>
        <taxon>Eshraghiella</taxon>
    </lineage>
</organism>
<comment type="caution">
    <text evidence="2">The sequence shown here is derived from an EMBL/GenBank/DDBJ whole genome shotgun (WGS) entry which is preliminary data.</text>
</comment>
<protein>
    <submittedName>
        <fullName evidence="2">Uncharacterized protein</fullName>
    </submittedName>
</protein>
<feature type="transmembrane region" description="Helical" evidence="1">
    <location>
        <begin position="12"/>
        <end position="28"/>
    </location>
</feature>
<keyword evidence="1" id="KW-0472">Membrane</keyword>
<dbReference type="HOGENOM" id="CLU_120843_0_0_9"/>